<evidence type="ECO:0000256" key="6">
    <source>
        <dbReference type="SAM" id="MobiDB-lite"/>
    </source>
</evidence>
<feature type="compositionally biased region" description="Polar residues" evidence="6">
    <location>
        <begin position="1"/>
        <end position="13"/>
    </location>
</feature>
<evidence type="ECO:0000256" key="1">
    <source>
        <dbReference type="ARBA" id="ARBA00004162"/>
    </source>
</evidence>
<evidence type="ECO:0000313" key="10">
    <source>
        <dbReference type="Proteomes" id="UP000549695"/>
    </source>
</evidence>
<dbReference type="EMBL" id="JACCCZ010000001">
    <property type="protein sequence ID" value="NYG03278.1"/>
    <property type="molecule type" value="Genomic_DNA"/>
</dbReference>
<sequence>MENNASTTGTAPTGTDVHDASTEAVGADDAAVTDRVPVAATATGPDATDPGPLGAATSGMPEGAGTAGAGAAGPEAPPTGAGPSDAGPDAAADPGTAHPGPGAGAPSTAGAPYGGAGTRTTAQGIGDRVAAFRLRRSRTDRMLGGVCGGLAADLGADAALLRIAVLVLTLVTGGAAALVYLAAWLIAPAA</sequence>
<keyword evidence="5 7" id="KW-0472">Membrane</keyword>
<dbReference type="GeneID" id="98055636"/>
<feature type="compositionally biased region" description="Low complexity" evidence="6">
    <location>
        <begin position="72"/>
        <end position="111"/>
    </location>
</feature>
<comment type="caution">
    <text evidence="9">The sequence shown here is derived from an EMBL/GenBank/DDBJ whole genome shotgun (WGS) entry which is preliminary data.</text>
</comment>
<reference evidence="9 10" key="1">
    <citation type="submission" date="2020-07" db="EMBL/GenBank/DDBJ databases">
        <title>Sequencing the genomes of 1000 actinobacteria strains.</title>
        <authorList>
            <person name="Klenk H.-P."/>
        </authorList>
    </citation>
    <scope>NUCLEOTIDE SEQUENCE [LARGE SCALE GENOMIC DNA]</scope>
    <source>
        <strain evidence="9 10">DSM 44749</strain>
    </source>
</reference>
<dbReference type="InterPro" id="IPR007168">
    <property type="entry name" value="Phageshock_PspC_N"/>
</dbReference>
<gene>
    <name evidence="9" type="ORF">HDA37_003563</name>
</gene>
<feature type="region of interest" description="Disordered" evidence="6">
    <location>
        <begin position="1"/>
        <end position="121"/>
    </location>
</feature>
<accession>A0A852W2A2</accession>
<keyword evidence="4 7" id="KW-1133">Transmembrane helix</keyword>
<dbReference type="InterPro" id="IPR052027">
    <property type="entry name" value="PspC"/>
</dbReference>
<evidence type="ECO:0000256" key="5">
    <source>
        <dbReference type="ARBA" id="ARBA00023136"/>
    </source>
</evidence>
<dbReference type="PANTHER" id="PTHR33885:SF3">
    <property type="entry name" value="PHAGE SHOCK PROTEIN C"/>
    <property type="match status" value="1"/>
</dbReference>
<evidence type="ECO:0000256" key="7">
    <source>
        <dbReference type="SAM" id="Phobius"/>
    </source>
</evidence>
<feature type="compositionally biased region" description="Low complexity" evidence="6">
    <location>
        <begin position="36"/>
        <end position="52"/>
    </location>
</feature>
<protein>
    <submittedName>
        <fullName evidence="9">Phage shock protein PspC (Stress-responsive transcriptional regulator)</fullName>
    </submittedName>
</protein>
<comment type="subcellular location">
    <subcellularLocation>
        <location evidence="1">Cell membrane</location>
        <topology evidence="1">Single-pass membrane protein</topology>
    </subcellularLocation>
</comment>
<feature type="transmembrane region" description="Helical" evidence="7">
    <location>
        <begin position="163"/>
        <end position="187"/>
    </location>
</feature>
<keyword evidence="2" id="KW-1003">Cell membrane</keyword>
<evidence type="ECO:0000256" key="3">
    <source>
        <dbReference type="ARBA" id="ARBA00022692"/>
    </source>
</evidence>
<dbReference type="GO" id="GO:0005886">
    <property type="term" value="C:plasma membrane"/>
    <property type="evidence" value="ECO:0007669"/>
    <property type="project" value="UniProtKB-SubCell"/>
</dbReference>
<keyword evidence="3 7" id="KW-0812">Transmembrane</keyword>
<evidence type="ECO:0000313" key="9">
    <source>
        <dbReference type="EMBL" id="NYG03278.1"/>
    </source>
</evidence>
<keyword evidence="10" id="KW-1185">Reference proteome</keyword>
<dbReference type="RefSeq" id="WP_312888725.1">
    <property type="nucleotide sequence ID" value="NZ_BAAAJZ010000003.1"/>
</dbReference>
<dbReference type="Proteomes" id="UP000549695">
    <property type="component" value="Unassembled WGS sequence"/>
</dbReference>
<evidence type="ECO:0000259" key="8">
    <source>
        <dbReference type="Pfam" id="PF04024"/>
    </source>
</evidence>
<organism evidence="9 10">
    <name type="scientific">Pseudonocardia alni</name>
    <name type="common">Amycolata alni</name>
    <dbReference type="NCBI Taxonomy" id="33907"/>
    <lineage>
        <taxon>Bacteria</taxon>
        <taxon>Bacillati</taxon>
        <taxon>Actinomycetota</taxon>
        <taxon>Actinomycetes</taxon>
        <taxon>Pseudonocardiales</taxon>
        <taxon>Pseudonocardiaceae</taxon>
        <taxon>Pseudonocardia</taxon>
    </lineage>
</organism>
<dbReference type="AlphaFoldDB" id="A0A852W2A2"/>
<dbReference type="PANTHER" id="PTHR33885">
    <property type="entry name" value="PHAGE SHOCK PROTEIN C"/>
    <property type="match status" value="1"/>
</dbReference>
<proteinExistence type="predicted"/>
<evidence type="ECO:0000256" key="4">
    <source>
        <dbReference type="ARBA" id="ARBA00022989"/>
    </source>
</evidence>
<name>A0A852W2A2_PSEA5</name>
<evidence type="ECO:0000256" key="2">
    <source>
        <dbReference type="ARBA" id="ARBA00022475"/>
    </source>
</evidence>
<dbReference type="Pfam" id="PF04024">
    <property type="entry name" value="PspC"/>
    <property type="match status" value="1"/>
</dbReference>
<feature type="domain" description="Phage shock protein PspC N-terminal" evidence="8">
    <location>
        <begin position="133"/>
        <end position="189"/>
    </location>
</feature>